<name>A0A0D2PHC1_HYPSF</name>
<evidence type="ECO:0000256" key="1">
    <source>
        <dbReference type="SAM" id="MobiDB-lite"/>
    </source>
</evidence>
<organism evidence="2 3">
    <name type="scientific">Hypholoma sublateritium (strain FD-334 SS-4)</name>
    <dbReference type="NCBI Taxonomy" id="945553"/>
    <lineage>
        <taxon>Eukaryota</taxon>
        <taxon>Fungi</taxon>
        <taxon>Dikarya</taxon>
        <taxon>Basidiomycota</taxon>
        <taxon>Agaricomycotina</taxon>
        <taxon>Agaricomycetes</taxon>
        <taxon>Agaricomycetidae</taxon>
        <taxon>Agaricales</taxon>
        <taxon>Agaricineae</taxon>
        <taxon>Strophariaceae</taxon>
        <taxon>Hypholoma</taxon>
    </lineage>
</organism>
<feature type="compositionally biased region" description="Acidic residues" evidence="1">
    <location>
        <begin position="148"/>
        <end position="167"/>
    </location>
</feature>
<dbReference type="AlphaFoldDB" id="A0A0D2PHC1"/>
<keyword evidence="3" id="KW-1185">Reference proteome</keyword>
<evidence type="ECO:0000313" key="3">
    <source>
        <dbReference type="Proteomes" id="UP000054270"/>
    </source>
</evidence>
<reference evidence="3" key="1">
    <citation type="submission" date="2014-04" db="EMBL/GenBank/DDBJ databases">
        <title>Evolutionary Origins and Diversification of the Mycorrhizal Mutualists.</title>
        <authorList>
            <consortium name="DOE Joint Genome Institute"/>
            <consortium name="Mycorrhizal Genomics Consortium"/>
            <person name="Kohler A."/>
            <person name="Kuo A."/>
            <person name="Nagy L.G."/>
            <person name="Floudas D."/>
            <person name="Copeland A."/>
            <person name="Barry K.W."/>
            <person name="Cichocki N."/>
            <person name="Veneault-Fourrey C."/>
            <person name="LaButti K."/>
            <person name="Lindquist E.A."/>
            <person name="Lipzen A."/>
            <person name="Lundell T."/>
            <person name="Morin E."/>
            <person name="Murat C."/>
            <person name="Riley R."/>
            <person name="Ohm R."/>
            <person name="Sun H."/>
            <person name="Tunlid A."/>
            <person name="Henrissat B."/>
            <person name="Grigoriev I.V."/>
            <person name="Hibbett D.S."/>
            <person name="Martin F."/>
        </authorList>
    </citation>
    <scope>NUCLEOTIDE SEQUENCE [LARGE SCALE GENOMIC DNA]</scope>
    <source>
        <strain evidence="3">FD-334 SS-4</strain>
    </source>
</reference>
<evidence type="ECO:0000313" key="2">
    <source>
        <dbReference type="EMBL" id="KJA27906.1"/>
    </source>
</evidence>
<dbReference type="EMBL" id="KN817523">
    <property type="protein sequence ID" value="KJA27906.1"/>
    <property type="molecule type" value="Genomic_DNA"/>
</dbReference>
<sequence length="167" mass="18596">MIAHGTELFPPYNRRGNDVVLEVFSETNYRRRSVSRYPLHIIGMIARLERFRQCVAWAHGMTQKTLPRDDAAYFAGDLRSADCGAIEADDNEPEDAQGKQLSIFDVVIAGLERDVEGLGIPDERLWPLGSIDLHSAWVKEKAATESTGDGEDDEEESTDENEASVDA</sequence>
<protein>
    <submittedName>
        <fullName evidence="2">Uncharacterized protein</fullName>
    </submittedName>
</protein>
<dbReference type="Proteomes" id="UP000054270">
    <property type="component" value="Unassembled WGS sequence"/>
</dbReference>
<accession>A0A0D2PHC1</accession>
<proteinExistence type="predicted"/>
<feature type="region of interest" description="Disordered" evidence="1">
    <location>
        <begin position="140"/>
        <end position="167"/>
    </location>
</feature>
<gene>
    <name evidence="2" type="ORF">HYPSUDRAFT_884876</name>
</gene>